<evidence type="ECO:0000313" key="4">
    <source>
        <dbReference type="Proteomes" id="UP000837803"/>
    </source>
</evidence>
<dbReference type="SMART" id="SM00487">
    <property type="entry name" value="DEXDc"/>
    <property type="match status" value="1"/>
</dbReference>
<evidence type="ECO:0000256" key="1">
    <source>
        <dbReference type="SAM" id="Phobius"/>
    </source>
</evidence>
<dbReference type="Proteomes" id="UP000837803">
    <property type="component" value="Unassembled WGS sequence"/>
</dbReference>
<dbReference type="SUPFAM" id="SSF52540">
    <property type="entry name" value="P-loop containing nucleoside triphosphate hydrolases"/>
    <property type="match status" value="1"/>
</dbReference>
<evidence type="ECO:0000259" key="2">
    <source>
        <dbReference type="PROSITE" id="PS51192"/>
    </source>
</evidence>
<dbReference type="Pfam" id="PF04851">
    <property type="entry name" value="ResIII"/>
    <property type="match status" value="1"/>
</dbReference>
<dbReference type="InterPro" id="IPR014001">
    <property type="entry name" value="Helicase_ATP-bd"/>
</dbReference>
<gene>
    <name evidence="3" type="ORF">LEM8419_02397</name>
</gene>
<reference evidence="3" key="1">
    <citation type="submission" date="2021-12" db="EMBL/GenBank/DDBJ databases">
        <authorList>
            <person name="Rodrigo-Torres L."/>
            <person name="Arahal R. D."/>
            <person name="Lucena T."/>
        </authorList>
    </citation>
    <scope>NUCLEOTIDE SEQUENCE</scope>
    <source>
        <strain evidence="3">CECT 8419</strain>
    </source>
</reference>
<keyword evidence="1" id="KW-0472">Membrane</keyword>
<keyword evidence="4" id="KW-1185">Reference proteome</keyword>
<dbReference type="EMBL" id="CAKLPZ010000003">
    <property type="protein sequence ID" value="CAH1001494.1"/>
    <property type="molecule type" value="Genomic_DNA"/>
</dbReference>
<proteinExistence type="predicted"/>
<comment type="caution">
    <text evidence="3">The sequence shown here is derived from an EMBL/GenBank/DDBJ whole genome shotgun (WGS) entry which is preliminary data.</text>
</comment>
<dbReference type="PANTHER" id="PTHR47396:SF1">
    <property type="entry name" value="ATP-DEPENDENT HELICASE IRC3-RELATED"/>
    <property type="match status" value="1"/>
</dbReference>
<keyword evidence="1" id="KW-1133">Transmembrane helix</keyword>
<dbReference type="PANTHER" id="PTHR47396">
    <property type="entry name" value="TYPE I RESTRICTION ENZYME ECOKI R PROTEIN"/>
    <property type="match status" value="1"/>
</dbReference>
<feature type="transmembrane region" description="Helical" evidence="1">
    <location>
        <begin position="716"/>
        <end position="740"/>
    </location>
</feature>
<feature type="transmembrane region" description="Helical" evidence="1">
    <location>
        <begin position="798"/>
        <end position="826"/>
    </location>
</feature>
<feature type="transmembrane region" description="Helical" evidence="1">
    <location>
        <begin position="746"/>
        <end position="765"/>
    </location>
</feature>
<sequence length="1001" mass="113078">MYFLFYEHRALHSFILQTPYLPSVTPPLLTFKYPWRAYQARILGRLELYRDDRKIHVVAPPGAGKTVLGLEIMRRIGKRALVLAPSLTIRAQWTERYIRDFGADEAHISNDLYAPGALTIVTYQAMYAYHEKMGTDGLDWAEVLVVDECHHLRREWWRVLDGVMERYQPELVALTATPPYDVSGVEWRRYHSFCGEIDEEISIPELVASGDLCPHQDFIYPILPPPGESRLITEWQQRKDALLELVHTRGELAYFVRQHPWLADPEAHYEDIFATPEYFTALLSILRAQGSEPPATALGVLHGETTLAPALDDHWLTLFLQRALRDDDYFTSDRGRDLLRPYKRALSAMGAWHDGKLHLAAALPPASGAEAEQLESPQAKLDAMTKIAAFESDALVNELRMVILTDNIYDEFLPTTEHDRRALTRVGTVPVFETLRRQEGAYYRDTLCILTGSLVVIPQAAEHRLLEIAYDQLPDQRVIKTAPLFPDSKYVVVDTGTLANKYAVGWLTQLFMEGLIHIIVGTKSLLGEGWDAPVVNSLVLANRVGSFVLSNQMRGRAIRTVRGQPDKTANIWHPMIVHPTVRRGGPDVDRMRRRFRGFAGPRLDGKPAIQNGLERYSLLFTAPAGAPTETQQQLLPADRSYSTTDAEAMTALRRVSLQRATERSQLAERWTEALGAGTQLVEAIRPPQERYYERKDPLTLHYRESIDRHVEEQYRLLLLNMKVATMVSLLVGTIVAAVLARVALPLLIVSGVLAVIAVPAGVYFYRHFAALRRQVAGRLSDPNRNPAFDRELKLRPYVVFPLLFALLLLPFGYVASLSVLTVYSLWMAGCALRSPVQRRNEAVRRHTLLSNTRERLLSYGKALAGALGAGEHFHVASPDNLKLEEEGDEQFLYLSDAEHHDSQLFASSLAELMSPIDNPRYLLRLKLPDDWTRGEYYLAVPGSLGTRKDAEALAGALGESVDQEFEAIYTREPAGRLHLLTARLQASSKTEELARREMLWR</sequence>
<name>A0ABN8F898_9BACT</name>
<protein>
    <recommendedName>
        <fullName evidence="2">Helicase ATP-binding domain-containing protein</fullName>
    </recommendedName>
</protein>
<keyword evidence="1" id="KW-0812">Transmembrane</keyword>
<accession>A0ABN8F898</accession>
<evidence type="ECO:0000313" key="3">
    <source>
        <dbReference type="EMBL" id="CAH1001494.1"/>
    </source>
</evidence>
<dbReference type="Gene3D" id="3.40.50.300">
    <property type="entry name" value="P-loop containing nucleotide triphosphate hydrolases"/>
    <property type="match status" value="2"/>
</dbReference>
<dbReference type="PROSITE" id="PS51192">
    <property type="entry name" value="HELICASE_ATP_BIND_1"/>
    <property type="match status" value="1"/>
</dbReference>
<dbReference type="InterPro" id="IPR006935">
    <property type="entry name" value="Helicase/UvrB_N"/>
</dbReference>
<feature type="domain" description="Helicase ATP-binding" evidence="2">
    <location>
        <begin position="46"/>
        <end position="196"/>
    </location>
</feature>
<dbReference type="InterPro" id="IPR050742">
    <property type="entry name" value="Helicase_Restrict-Modif_Enz"/>
</dbReference>
<dbReference type="CDD" id="cd18785">
    <property type="entry name" value="SF2_C"/>
    <property type="match status" value="1"/>
</dbReference>
<organism evidence="3 4">
    <name type="scientific">Neolewinella maritima</name>
    <dbReference type="NCBI Taxonomy" id="1383882"/>
    <lineage>
        <taxon>Bacteria</taxon>
        <taxon>Pseudomonadati</taxon>
        <taxon>Bacteroidota</taxon>
        <taxon>Saprospiria</taxon>
        <taxon>Saprospirales</taxon>
        <taxon>Lewinellaceae</taxon>
        <taxon>Neolewinella</taxon>
    </lineage>
</organism>
<dbReference type="InterPro" id="IPR027417">
    <property type="entry name" value="P-loop_NTPase"/>
</dbReference>